<feature type="domain" description="Calmodulin binding protein-like N-terminal" evidence="8">
    <location>
        <begin position="88"/>
        <end position="237"/>
    </location>
</feature>
<dbReference type="Proteomes" id="UP000288805">
    <property type="component" value="Unassembled WGS sequence"/>
</dbReference>
<evidence type="ECO:0000259" key="8">
    <source>
        <dbReference type="Pfam" id="PF07887"/>
    </source>
</evidence>
<evidence type="ECO:0000256" key="7">
    <source>
        <dbReference type="ARBA" id="ARBA00023242"/>
    </source>
</evidence>
<keyword evidence="6" id="KW-0804">Transcription</keyword>
<protein>
    <submittedName>
        <fullName evidence="11">Protein SAR deficient 1</fullName>
    </submittedName>
</protein>
<dbReference type="InterPro" id="IPR012416">
    <property type="entry name" value="CBP60"/>
</dbReference>
<name>A0A438JYA5_VITVI</name>
<comment type="subcellular location">
    <subcellularLocation>
        <location evidence="1">Nucleus</location>
    </subcellularLocation>
</comment>
<dbReference type="Pfam" id="PF07887">
    <property type="entry name" value="Calmodulin_bind"/>
    <property type="match status" value="1"/>
</dbReference>
<keyword evidence="5" id="KW-0010">Activator</keyword>
<dbReference type="GO" id="GO:0005634">
    <property type="term" value="C:nucleus"/>
    <property type="evidence" value="ECO:0007669"/>
    <property type="project" value="UniProtKB-SubCell"/>
</dbReference>
<evidence type="ECO:0000256" key="4">
    <source>
        <dbReference type="ARBA" id="ARBA00023125"/>
    </source>
</evidence>
<keyword evidence="4" id="KW-0238">DNA-binding</keyword>
<evidence type="ECO:0000313" key="11">
    <source>
        <dbReference type="EMBL" id="RVX13946.1"/>
    </source>
</evidence>
<evidence type="ECO:0000256" key="1">
    <source>
        <dbReference type="ARBA" id="ARBA00004123"/>
    </source>
</evidence>
<dbReference type="InterPro" id="IPR046829">
    <property type="entry name" value="Calmod_bind_C"/>
</dbReference>
<dbReference type="GO" id="GO:0003677">
    <property type="term" value="F:DNA binding"/>
    <property type="evidence" value="ECO:0007669"/>
    <property type="project" value="UniProtKB-KW"/>
</dbReference>
<evidence type="ECO:0000256" key="5">
    <source>
        <dbReference type="ARBA" id="ARBA00023159"/>
    </source>
</evidence>
<dbReference type="EMBL" id="QGNW01000022">
    <property type="protein sequence ID" value="RVX13946.1"/>
    <property type="molecule type" value="Genomic_DNA"/>
</dbReference>
<organism evidence="11 12">
    <name type="scientific">Vitis vinifera</name>
    <name type="common">Grape</name>
    <dbReference type="NCBI Taxonomy" id="29760"/>
    <lineage>
        <taxon>Eukaryota</taxon>
        <taxon>Viridiplantae</taxon>
        <taxon>Streptophyta</taxon>
        <taxon>Embryophyta</taxon>
        <taxon>Tracheophyta</taxon>
        <taxon>Spermatophyta</taxon>
        <taxon>Magnoliopsida</taxon>
        <taxon>eudicotyledons</taxon>
        <taxon>Gunneridae</taxon>
        <taxon>Pentapetalae</taxon>
        <taxon>rosids</taxon>
        <taxon>Vitales</taxon>
        <taxon>Vitaceae</taxon>
        <taxon>Viteae</taxon>
        <taxon>Vitis</taxon>
    </lineage>
</organism>
<evidence type="ECO:0000256" key="3">
    <source>
        <dbReference type="ARBA" id="ARBA00023015"/>
    </source>
</evidence>
<evidence type="ECO:0000256" key="2">
    <source>
        <dbReference type="ARBA" id="ARBA00007214"/>
    </source>
</evidence>
<reference evidence="11 12" key="1">
    <citation type="journal article" date="2018" name="PLoS Genet.">
        <title>Population sequencing reveals clonal diversity and ancestral inbreeding in the grapevine cultivar Chardonnay.</title>
        <authorList>
            <person name="Roach M.J."/>
            <person name="Johnson D.L."/>
            <person name="Bohlmann J."/>
            <person name="van Vuuren H.J."/>
            <person name="Jones S.J."/>
            <person name="Pretorius I.S."/>
            <person name="Schmidt S.A."/>
            <person name="Borneman A.R."/>
        </authorList>
    </citation>
    <scope>NUCLEOTIDE SEQUENCE [LARGE SCALE GENOMIC DNA]</scope>
    <source>
        <strain evidence="12">cv. Chardonnay</strain>
        <tissue evidence="11">Leaf</tissue>
    </source>
</reference>
<gene>
    <name evidence="11" type="primary">SARD1_1</name>
    <name evidence="11" type="ORF">CK203_011169</name>
</gene>
<dbReference type="PANTHER" id="PTHR31713:SF42">
    <property type="entry name" value="PROTEIN SAR DEFICIENT 1"/>
    <property type="match status" value="1"/>
</dbReference>
<dbReference type="InterPro" id="IPR046831">
    <property type="entry name" value="Calmodulin_bind_N"/>
</dbReference>
<evidence type="ECO:0000259" key="9">
    <source>
        <dbReference type="Pfam" id="PF20451"/>
    </source>
</evidence>
<dbReference type="PANTHER" id="PTHR31713">
    <property type="entry name" value="OS02G0177800 PROTEIN"/>
    <property type="match status" value="1"/>
</dbReference>
<dbReference type="Pfam" id="PF20452">
    <property type="entry name" value="Calmod_bind_C"/>
    <property type="match status" value="1"/>
</dbReference>
<keyword evidence="3" id="KW-0805">Transcription regulation</keyword>
<evidence type="ECO:0000313" key="12">
    <source>
        <dbReference type="Proteomes" id="UP000288805"/>
    </source>
</evidence>
<comment type="similarity">
    <text evidence="2">Belongs to the plant ACBP60 protein family.</text>
</comment>
<feature type="domain" description="Calmodulin binding protein C-terminal" evidence="10">
    <location>
        <begin position="320"/>
        <end position="380"/>
    </location>
</feature>
<dbReference type="GO" id="GO:0005516">
    <property type="term" value="F:calmodulin binding"/>
    <property type="evidence" value="ECO:0007669"/>
    <property type="project" value="InterPro"/>
</dbReference>
<proteinExistence type="inferred from homology"/>
<dbReference type="InterPro" id="IPR046830">
    <property type="entry name" value="Calmod_bind_M"/>
</dbReference>
<dbReference type="Pfam" id="PF20451">
    <property type="entry name" value="Calmod_bind_M"/>
    <property type="match status" value="1"/>
</dbReference>
<dbReference type="AlphaFoldDB" id="A0A438JYA5"/>
<keyword evidence="7" id="KW-0539">Nucleus</keyword>
<evidence type="ECO:0000259" key="10">
    <source>
        <dbReference type="Pfam" id="PF20452"/>
    </source>
</evidence>
<evidence type="ECO:0000256" key="6">
    <source>
        <dbReference type="ARBA" id="ARBA00023163"/>
    </source>
</evidence>
<feature type="domain" description="Calmodulin binding protein central" evidence="9">
    <location>
        <begin position="249"/>
        <end position="315"/>
    </location>
</feature>
<sequence length="469" mass="53147">MAAKRLFDEMEPDPDQRRIGRSIRTRPFFASLIGEAFRGNSWQNICTALEPMLRRVVNEEVERGLVRGARSLTWSPSLRIHGPEPSNLQLIFSKNLSLPIFTGAKIRDAENNPLLLCIVDKSGDEAVQTTLPYPIQLDIVVLDGDFPHGELTNSTWSMEEFNNSIVKERTGKRPLLVGDVLVTMRDGFAVVGDIEFTDNSHWIRGRKFRLGARVVPGSCHGVRILEAFTEPFAVRDHRGELYRKHHPPMLNDDVWRLENISKDGAFHKRLAFKHINTVQEFLKLFIVDPAKLRRILGAGMSDKKWEAVIKHASTCLMGNKVHIFHGPHYTVTLNPICQLVRAVINGQIYANNQELSSINQAYVKSLVREAYINWNSLEEVDEILSETALLTQGDPREQCPNHHQTMERPFQQLGYLPDKATDIIYSDVGSSNWPTNPTYHGTLIDSGIGYYIMDSTVDGDLEPSKHFPC</sequence>
<comment type="caution">
    <text evidence="11">The sequence shown here is derived from an EMBL/GenBank/DDBJ whole genome shotgun (WGS) entry which is preliminary data.</text>
</comment>
<accession>A0A438JYA5</accession>